<evidence type="ECO:0000256" key="3">
    <source>
        <dbReference type="ARBA" id="ARBA00011489"/>
    </source>
</evidence>
<accession>A0A835CZI9</accession>
<dbReference type="Proteomes" id="UP000655225">
    <property type="component" value="Unassembled WGS sequence"/>
</dbReference>
<organism evidence="11 12">
    <name type="scientific">Tetracentron sinense</name>
    <name type="common">Spur-leaf</name>
    <dbReference type="NCBI Taxonomy" id="13715"/>
    <lineage>
        <taxon>Eukaryota</taxon>
        <taxon>Viridiplantae</taxon>
        <taxon>Streptophyta</taxon>
        <taxon>Embryophyta</taxon>
        <taxon>Tracheophyta</taxon>
        <taxon>Spermatophyta</taxon>
        <taxon>Magnoliopsida</taxon>
        <taxon>Trochodendrales</taxon>
        <taxon>Trochodendraceae</taxon>
        <taxon>Tetracentron</taxon>
    </lineage>
</organism>
<dbReference type="Pfam" id="PF04535">
    <property type="entry name" value="CASP_dom"/>
    <property type="match status" value="1"/>
</dbReference>
<evidence type="ECO:0000256" key="9">
    <source>
        <dbReference type="SAM" id="MobiDB-lite"/>
    </source>
</evidence>
<sequence>MDSSSRRWQREENPISPPEKSPREQRKPVVDTRPENTSGNVPAKLPSPVIVVNREEQSGVTKEDPGVDAFTGGSIEDGDHWRSKAVLSILRKSRKEAMVKRGALGLRICEIVFCLVSTSVMAVDKTQGWSGDSFDRYKEYRYCISVTTIAFVYSGFQAYNLAYHLITGKHVIRHHLRPYFDFSMDQASN</sequence>
<evidence type="ECO:0000256" key="4">
    <source>
        <dbReference type="ARBA" id="ARBA00022475"/>
    </source>
</evidence>
<evidence type="ECO:0000259" key="10">
    <source>
        <dbReference type="Pfam" id="PF04535"/>
    </source>
</evidence>
<evidence type="ECO:0000256" key="2">
    <source>
        <dbReference type="ARBA" id="ARBA00007651"/>
    </source>
</evidence>
<feature type="transmembrane region" description="Helical" evidence="8">
    <location>
        <begin position="142"/>
        <end position="163"/>
    </location>
</feature>
<comment type="similarity">
    <text evidence="2 8">Belongs to the Casparian strip membrane proteins (CASP) family.</text>
</comment>
<dbReference type="GO" id="GO:0005886">
    <property type="term" value="C:plasma membrane"/>
    <property type="evidence" value="ECO:0007669"/>
    <property type="project" value="UniProtKB-SubCell"/>
</dbReference>
<keyword evidence="5 8" id="KW-0812">Transmembrane</keyword>
<dbReference type="InterPro" id="IPR006702">
    <property type="entry name" value="CASP_dom"/>
</dbReference>
<dbReference type="OrthoDB" id="672180at2759"/>
<dbReference type="PANTHER" id="PTHR33573">
    <property type="entry name" value="CASP-LIKE PROTEIN 4A4"/>
    <property type="match status" value="1"/>
</dbReference>
<dbReference type="PANTHER" id="PTHR33573:SF50">
    <property type="entry name" value="CASP-LIKE PROTEIN 4A3"/>
    <property type="match status" value="1"/>
</dbReference>
<comment type="subunit">
    <text evidence="3 8">Homodimer and heterodimers.</text>
</comment>
<keyword evidence="4 8" id="KW-1003">Cell membrane</keyword>
<evidence type="ECO:0000256" key="8">
    <source>
        <dbReference type="RuleBase" id="RU361233"/>
    </source>
</evidence>
<comment type="caution">
    <text evidence="8">Lacks conserved residue(s) required for the propagation of feature annotation.</text>
</comment>
<keyword evidence="6 8" id="KW-1133">Transmembrane helix</keyword>
<feature type="compositionally biased region" description="Basic and acidic residues" evidence="9">
    <location>
        <begin position="1"/>
        <end position="13"/>
    </location>
</feature>
<comment type="subcellular location">
    <subcellularLocation>
        <location evidence="1 8">Cell membrane</location>
        <topology evidence="1 8">Multi-pass membrane protein</topology>
    </subcellularLocation>
</comment>
<dbReference type="AlphaFoldDB" id="A0A835CZI9"/>
<dbReference type="EMBL" id="JABCRI010000023">
    <property type="protein sequence ID" value="KAF8378292.1"/>
    <property type="molecule type" value="Genomic_DNA"/>
</dbReference>
<evidence type="ECO:0000256" key="1">
    <source>
        <dbReference type="ARBA" id="ARBA00004651"/>
    </source>
</evidence>
<proteinExistence type="inferred from homology"/>
<reference evidence="11 12" key="1">
    <citation type="submission" date="2020-04" db="EMBL/GenBank/DDBJ databases">
        <title>Plant Genome Project.</title>
        <authorList>
            <person name="Zhang R.-G."/>
        </authorList>
    </citation>
    <scope>NUCLEOTIDE SEQUENCE [LARGE SCALE GENOMIC DNA]</scope>
    <source>
        <strain evidence="11">YNK0</strain>
        <tissue evidence="11">Leaf</tissue>
    </source>
</reference>
<name>A0A835CZI9_TETSI</name>
<evidence type="ECO:0000256" key="5">
    <source>
        <dbReference type="ARBA" id="ARBA00022692"/>
    </source>
</evidence>
<feature type="domain" description="Casparian strip membrane protein" evidence="10">
    <location>
        <begin position="99"/>
        <end position="187"/>
    </location>
</feature>
<evidence type="ECO:0000256" key="6">
    <source>
        <dbReference type="ARBA" id="ARBA00022989"/>
    </source>
</evidence>
<feature type="compositionally biased region" description="Basic and acidic residues" evidence="9">
    <location>
        <begin position="20"/>
        <end position="34"/>
    </location>
</feature>
<evidence type="ECO:0000313" key="12">
    <source>
        <dbReference type="Proteomes" id="UP000655225"/>
    </source>
</evidence>
<feature type="transmembrane region" description="Helical" evidence="8">
    <location>
        <begin position="104"/>
        <end position="122"/>
    </location>
</feature>
<comment type="caution">
    <text evidence="11">The sequence shown here is derived from an EMBL/GenBank/DDBJ whole genome shotgun (WGS) entry which is preliminary data.</text>
</comment>
<evidence type="ECO:0000313" key="11">
    <source>
        <dbReference type="EMBL" id="KAF8378292.1"/>
    </source>
</evidence>
<evidence type="ECO:0000256" key="7">
    <source>
        <dbReference type="ARBA" id="ARBA00023136"/>
    </source>
</evidence>
<feature type="region of interest" description="Disordered" evidence="9">
    <location>
        <begin position="1"/>
        <end position="47"/>
    </location>
</feature>
<gene>
    <name evidence="11" type="ORF">HHK36_029631</name>
</gene>
<protein>
    <recommendedName>
        <fullName evidence="8">CASP-like protein</fullName>
    </recommendedName>
</protein>
<keyword evidence="7 8" id="KW-0472">Membrane</keyword>
<keyword evidence="12" id="KW-1185">Reference proteome</keyword>